<gene>
    <name evidence="1" type="ORF">Patl1_04303</name>
</gene>
<dbReference type="Proteomes" id="UP001164250">
    <property type="component" value="Chromosome 3"/>
</dbReference>
<dbReference type="EMBL" id="CM047899">
    <property type="protein sequence ID" value="KAJ0101577.1"/>
    <property type="molecule type" value="Genomic_DNA"/>
</dbReference>
<reference evidence="2" key="1">
    <citation type="journal article" date="2023" name="G3 (Bethesda)">
        <title>Genome assembly and association tests identify interacting loci associated with vigor, precocity, and sex in interspecific pistachio rootstocks.</title>
        <authorList>
            <person name="Palmer W."/>
            <person name="Jacygrad E."/>
            <person name="Sagayaradj S."/>
            <person name="Cavanaugh K."/>
            <person name="Han R."/>
            <person name="Bertier L."/>
            <person name="Beede B."/>
            <person name="Kafkas S."/>
            <person name="Golino D."/>
            <person name="Preece J."/>
            <person name="Michelmore R."/>
        </authorList>
    </citation>
    <scope>NUCLEOTIDE SEQUENCE [LARGE SCALE GENOMIC DNA]</scope>
</reference>
<accession>A0ACC1BRL6</accession>
<sequence length="342" mass="38965">MDELLAAIIPILLGCRFNSFVFMETPLSFSRRATSRGECFRQILEGKIRDLVPQRETVVRATGARRMRRRPAAGASTSSAGAAAVEVGFVQRCCRIESTLCHMGNWYFTDYDNFDTHVTTETVEGSDDEAVEGENYEAKASTKKERKRQEREARQAEVAAHESRKSKQDRYAEMRRRKDEEHEARERALEEEAKAQKAREEEAAALEFDKWKGEFSIDAEGTTENELQDGKRDLLSDFVDYIKKHKCVPLEDLAAEFKLRTQECINRITSLESMGRLSGVMDDRGKYIYISQEEMTAVADYIKHQGRVSISHLASKSNQFIDLESKAEFVEDLSSVEEISVA</sequence>
<evidence type="ECO:0000313" key="2">
    <source>
        <dbReference type="Proteomes" id="UP001164250"/>
    </source>
</evidence>
<organism evidence="1 2">
    <name type="scientific">Pistacia atlantica</name>
    <dbReference type="NCBI Taxonomy" id="434234"/>
    <lineage>
        <taxon>Eukaryota</taxon>
        <taxon>Viridiplantae</taxon>
        <taxon>Streptophyta</taxon>
        <taxon>Embryophyta</taxon>
        <taxon>Tracheophyta</taxon>
        <taxon>Spermatophyta</taxon>
        <taxon>Magnoliopsida</taxon>
        <taxon>eudicotyledons</taxon>
        <taxon>Gunneridae</taxon>
        <taxon>Pentapetalae</taxon>
        <taxon>rosids</taxon>
        <taxon>malvids</taxon>
        <taxon>Sapindales</taxon>
        <taxon>Anacardiaceae</taxon>
        <taxon>Pistacia</taxon>
    </lineage>
</organism>
<keyword evidence="2" id="KW-1185">Reference proteome</keyword>
<proteinExistence type="predicted"/>
<protein>
    <submittedName>
        <fullName evidence="1">Uncharacterized protein</fullName>
    </submittedName>
</protein>
<evidence type="ECO:0000313" key="1">
    <source>
        <dbReference type="EMBL" id="KAJ0101577.1"/>
    </source>
</evidence>
<comment type="caution">
    <text evidence="1">The sequence shown here is derived from an EMBL/GenBank/DDBJ whole genome shotgun (WGS) entry which is preliminary data.</text>
</comment>
<name>A0ACC1BRL6_9ROSI</name>